<dbReference type="PANTHER" id="PTHR31775">
    <property type="entry name" value="OS02G0117200 PROTEIN"/>
    <property type="match status" value="1"/>
</dbReference>
<dbReference type="Proteomes" id="UP000507222">
    <property type="component" value="Unassembled WGS sequence"/>
</dbReference>
<protein>
    <recommendedName>
        <fullName evidence="3">Remorin C-terminal domain-containing protein</fullName>
    </recommendedName>
</protein>
<sequence length="131" mass="15383">MADEKQKAAPEKDTSAIKKVLSTKSLGLIKAWEESEENKSRQQLSNVVAWELSKQAYIDARQKKFERKLERKKAMYVEKMQNKVAEIHKKADEKRAMVEDVKEEERTKVEEKADKFREIGHVPKKILCFNF</sequence>
<evidence type="ECO:0000256" key="2">
    <source>
        <dbReference type="SAM" id="Coils"/>
    </source>
</evidence>
<proteinExistence type="inferred from homology"/>
<dbReference type="InterPro" id="IPR005516">
    <property type="entry name" value="Remorin_C"/>
</dbReference>
<evidence type="ECO:0000313" key="5">
    <source>
        <dbReference type="Proteomes" id="UP000507222"/>
    </source>
</evidence>
<evidence type="ECO:0000256" key="1">
    <source>
        <dbReference type="ARBA" id="ARBA00005711"/>
    </source>
</evidence>
<dbReference type="PANTHER" id="PTHR31775:SF31">
    <property type="entry name" value="REMORIN-LIKE"/>
    <property type="match status" value="1"/>
</dbReference>
<reference evidence="4 5" key="1">
    <citation type="submission" date="2020-05" db="EMBL/GenBank/DDBJ databases">
        <authorList>
            <person name="Campoy J."/>
            <person name="Schneeberger K."/>
            <person name="Spophaly S."/>
        </authorList>
    </citation>
    <scope>NUCLEOTIDE SEQUENCE [LARGE SCALE GENOMIC DNA]</scope>
    <source>
        <strain evidence="4">PruArmRojPasFocal</strain>
    </source>
</reference>
<gene>
    <name evidence="4" type="ORF">CURHAP_LOCUS32536</name>
</gene>
<evidence type="ECO:0000259" key="3">
    <source>
        <dbReference type="Pfam" id="PF03763"/>
    </source>
</evidence>
<comment type="similarity">
    <text evidence="1">Belongs to the remorin family.</text>
</comment>
<name>A0A6J5UWR9_PRUAR</name>
<keyword evidence="2" id="KW-0175">Coiled coil</keyword>
<dbReference type="AlphaFoldDB" id="A0A6J5UWR9"/>
<dbReference type="EMBL" id="CAEKDK010000005">
    <property type="protein sequence ID" value="CAB4279874.1"/>
    <property type="molecule type" value="Genomic_DNA"/>
</dbReference>
<dbReference type="Pfam" id="PF03763">
    <property type="entry name" value="Remorin_C"/>
    <property type="match status" value="1"/>
</dbReference>
<accession>A0A6J5UWR9</accession>
<organism evidence="4 5">
    <name type="scientific">Prunus armeniaca</name>
    <name type="common">Apricot</name>
    <name type="synonym">Armeniaca vulgaris</name>
    <dbReference type="NCBI Taxonomy" id="36596"/>
    <lineage>
        <taxon>Eukaryota</taxon>
        <taxon>Viridiplantae</taxon>
        <taxon>Streptophyta</taxon>
        <taxon>Embryophyta</taxon>
        <taxon>Tracheophyta</taxon>
        <taxon>Spermatophyta</taxon>
        <taxon>Magnoliopsida</taxon>
        <taxon>eudicotyledons</taxon>
        <taxon>Gunneridae</taxon>
        <taxon>Pentapetalae</taxon>
        <taxon>rosids</taxon>
        <taxon>fabids</taxon>
        <taxon>Rosales</taxon>
        <taxon>Rosaceae</taxon>
        <taxon>Amygdaloideae</taxon>
        <taxon>Amygdaleae</taxon>
        <taxon>Prunus</taxon>
    </lineage>
</organism>
<feature type="domain" description="Remorin C-terminal" evidence="3">
    <location>
        <begin position="28"/>
        <end position="125"/>
    </location>
</feature>
<evidence type="ECO:0000313" key="4">
    <source>
        <dbReference type="EMBL" id="CAB4279874.1"/>
    </source>
</evidence>
<feature type="coiled-coil region" evidence="2">
    <location>
        <begin position="77"/>
        <end position="104"/>
    </location>
</feature>